<dbReference type="HOGENOM" id="CLU_3380452_0_0_10"/>
<comment type="caution">
    <text evidence="1">The sequence shown here is derived from an EMBL/GenBank/DDBJ whole genome shotgun (WGS) entry which is preliminary data.</text>
</comment>
<dbReference type="AlphaFoldDB" id="I9FSB6"/>
<dbReference type="Proteomes" id="UP000003741">
    <property type="component" value="Unassembled WGS sequence"/>
</dbReference>
<reference evidence="1 2" key="1">
    <citation type="submission" date="2012-02" db="EMBL/GenBank/DDBJ databases">
        <title>The Genome Sequence of Bacteroides cellulosilyticus CL02T12C19.</title>
        <authorList>
            <consortium name="The Broad Institute Genome Sequencing Platform"/>
            <person name="Earl A."/>
            <person name="Ward D."/>
            <person name="Feldgarden M."/>
            <person name="Gevers D."/>
            <person name="Zitomersky N.L."/>
            <person name="Coyne M.J."/>
            <person name="Comstock L.E."/>
            <person name="Young S.K."/>
            <person name="Zeng Q."/>
            <person name="Gargeya S."/>
            <person name="Fitzgerald M."/>
            <person name="Haas B."/>
            <person name="Abouelleil A."/>
            <person name="Alvarado L."/>
            <person name="Arachchi H.M."/>
            <person name="Berlin A."/>
            <person name="Chapman S.B."/>
            <person name="Gearin G."/>
            <person name="Goldberg J."/>
            <person name="Griggs A."/>
            <person name="Gujja S."/>
            <person name="Hansen M."/>
            <person name="Heiman D."/>
            <person name="Howarth C."/>
            <person name="Larimer J."/>
            <person name="Lui A."/>
            <person name="MacDonald P.J.P."/>
            <person name="McCowen C."/>
            <person name="Montmayeur A."/>
            <person name="Murphy C."/>
            <person name="Neiman D."/>
            <person name="Pearson M."/>
            <person name="Priest M."/>
            <person name="Roberts A."/>
            <person name="Saif S."/>
            <person name="Shea T."/>
            <person name="Sisk P."/>
            <person name="Stolte C."/>
            <person name="Sykes S."/>
            <person name="Wortman J."/>
            <person name="Nusbaum C."/>
            <person name="Birren B."/>
        </authorList>
    </citation>
    <scope>NUCLEOTIDE SEQUENCE [LARGE SCALE GENOMIC DNA]</scope>
    <source>
        <strain evidence="1 2">CL02T12C19</strain>
    </source>
</reference>
<accession>I9FSB6</accession>
<proteinExistence type="predicted"/>
<dbReference type="EMBL" id="AGXG01000019">
    <property type="protein sequence ID" value="EIY36634.1"/>
    <property type="molecule type" value="Genomic_DNA"/>
</dbReference>
<keyword evidence="2" id="KW-1185">Reference proteome</keyword>
<protein>
    <submittedName>
        <fullName evidence="1">Uncharacterized protein</fullName>
    </submittedName>
</protein>
<evidence type="ECO:0000313" key="2">
    <source>
        <dbReference type="Proteomes" id="UP000003741"/>
    </source>
</evidence>
<name>I9FSB6_9BACE</name>
<evidence type="ECO:0000313" key="1">
    <source>
        <dbReference type="EMBL" id="EIY36634.1"/>
    </source>
</evidence>
<sequence length="33" mass="3715">MLNQYELCGKNNINKNIIVTLPQNNGVINNIKS</sequence>
<gene>
    <name evidence="1" type="ORF">HMPREF1062_00873</name>
</gene>
<organism evidence="1 2">
    <name type="scientific">Bacteroides cellulosilyticus CL02T12C19</name>
    <dbReference type="NCBI Taxonomy" id="997874"/>
    <lineage>
        <taxon>Bacteria</taxon>
        <taxon>Pseudomonadati</taxon>
        <taxon>Bacteroidota</taxon>
        <taxon>Bacteroidia</taxon>
        <taxon>Bacteroidales</taxon>
        <taxon>Bacteroidaceae</taxon>
        <taxon>Bacteroides</taxon>
    </lineage>
</organism>